<dbReference type="AlphaFoldDB" id="A0A518B450"/>
<dbReference type="RefSeq" id="WP_145258311.1">
    <property type="nucleotide sequence ID" value="NZ_CP036279.1"/>
</dbReference>
<dbReference type="PANTHER" id="PTHR43377">
    <property type="entry name" value="BILIVERDIN REDUCTASE A"/>
    <property type="match status" value="1"/>
</dbReference>
<feature type="domain" description="Gfo/Idh/MocA-like oxidoreductase N-terminal" evidence="1">
    <location>
        <begin position="4"/>
        <end position="120"/>
    </location>
</feature>
<dbReference type="Pfam" id="PF22725">
    <property type="entry name" value="GFO_IDH_MocA_C3"/>
    <property type="match status" value="1"/>
</dbReference>
<dbReference type="Gene3D" id="3.40.50.720">
    <property type="entry name" value="NAD(P)-binding Rossmann-like Domain"/>
    <property type="match status" value="1"/>
</dbReference>
<dbReference type="EMBL" id="CP036279">
    <property type="protein sequence ID" value="QDU61758.1"/>
    <property type="molecule type" value="Genomic_DNA"/>
</dbReference>
<dbReference type="SUPFAM" id="SSF51735">
    <property type="entry name" value="NAD(P)-binding Rossmann-fold domains"/>
    <property type="match status" value="1"/>
</dbReference>
<dbReference type="Pfam" id="PF01408">
    <property type="entry name" value="GFO_IDH_MocA"/>
    <property type="match status" value="1"/>
</dbReference>
<evidence type="ECO:0000313" key="3">
    <source>
        <dbReference type="EMBL" id="QDU61758.1"/>
    </source>
</evidence>
<dbReference type="InterPro" id="IPR055170">
    <property type="entry name" value="GFO_IDH_MocA-like_dom"/>
</dbReference>
<dbReference type="InterPro" id="IPR036291">
    <property type="entry name" value="NAD(P)-bd_dom_sf"/>
</dbReference>
<evidence type="ECO:0000259" key="1">
    <source>
        <dbReference type="Pfam" id="PF01408"/>
    </source>
</evidence>
<name>A0A518B450_9BACT</name>
<keyword evidence="3" id="KW-0560">Oxidoreductase</keyword>
<accession>A0A518B450</accession>
<feature type="domain" description="GFO/IDH/MocA-like oxidoreductase" evidence="2">
    <location>
        <begin position="157"/>
        <end position="231"/>
    </location>
</feature>
<dbReference type="InterPro" id="IPR000683">
    <property type="entry name" value="Gfo/Idh/MocA-like_OxRdtase_N"/>
</dbReference>
<proteinExistence type="predicted"/>
<dbReference type="GO" id="GO:0000166">
    <property type="term" value="F:nucleotide binding"/>
    <property type="evidence" value="ECO:0007669"/>
    <property type="project" value="InterPro"/>
</dbReference>
<dbReference type="EC" id="1.1.1.312" evidence="3"/>
<protein>
    <submittedName>
        <fullName evidence="3">Dehydrogenase</fullName>
        <ecNumber evidence="3">1.1.1.312</ecNumber>
    </submittedName>
</protein>
<keyword evidence="4" id="KW-1185">Reference proteome</keyword>
<sequence length="337" mass="36449">MSRLRTAVVGVGHMGRHHARILGEMPEADLVAVVDHDLARAKEIAERAGTQAVDDASKILKHVDAVVVAVPTSFHHAAASPFLNAGIATLVEKPLATSLHESAELVKLAEASGAVLQVGHSERYNPAWIAAEEDGFEPNFLSAQRFSRYPFRSIDVSVVLDVMIHDIDLTLSVLGSEIERVEAVGGCVVSPSADWADVSLLFTNGRRAQLSASRVDTGSSRTMRMSNESGWYEVDFVARSTKHVRYDGNESLTSDICASMGPEQREAWWNGSVKTTSRQHDTAAEPLRLELRDFLSRVENGGVPKVSGQAGYAALALALQIDDQISEAGKSRVRRAA</sequence>
<dbReference type="GO" id="GO:0050606">
    <property type="term" value="F:4-carboxy-2-hydroxymuconate semialdehyde hemiacetal dehydrogenase activity"/>
    <property type="evidence" value="ECO:0007669"/>
    <property type="project" value="UniProtKB-EC"/>
</dbReference>
<reference evidence="3 4" key="1">
    <citation type="submission" date="2019-02" db="EMBL/GenBank/DDBJ databases">
        <title>Deep-cultivation of Planctomycetes and their phenomic and genomic characterization uncovers novel biology.</title>
        <authorList>
            <person name="Wiegand S."/>
            <person name="Jogler M."/>
            <person name="Boedeker C."/>
            <person name="Pinto D."/>
            <person name="Vollmers J."/>
            <person name="Rivas-Marin E."/>
            <person name="Kohn T."/>
            <person name="Peeters S.H."/>
            <person name="Heuer A."/>
            <person name="Rast P."/>
            <person name="Oberbeckmann S."/>
            <person name="Bunk B."/>
            <person name="Jeske O."/>
            <person name="Meyerdierks A."/>
            <person name="Storesund J.E."/>
            <person name="Kallscheuer N."/>
            <person name="Luecker S."/>
            <person name="Lage O.M."/>
            <person name="Pohl T."/>
            <person name="Merkel B.J."/>
            <person name="Hornburger P."/>
            <person name="Mueller R.-W."/>
            <person name="Bruemmer F."/>
            <person name="Labrenz M."/>
            <person name="Spormann A.M."/>
            <person name="Op den Camp H."/>
            <person name="Overmann J."/>
            <person name="Amann R."/>
            <person name="Jetten M.S.M."/>
            <person name="Mascher T."/>
            <person name="Medema M.H."/>
            <person name="Devos D.P."/>
            <person name="Kaster A.-K."/>
            <person name="Ovreas L."/>
            <person name="Rohde M."/>
            <person name="Galperin M.Y."/>
            <person name="Jogler C."/>
        </authorList>
    </citation>
    <scope>NUCLEOTIDE SEQUENCE [LARGE SCALE GENOMIC DNA]</scope>
    <source>
        <strain evidence="3 4">Pan216</strain>
    </source>
</reference>
<dbReference type="KEGG" id="knv:Pan216_26230"/>
<evidence type="ECO:0000259" key="2">
    <source>
        <dbReference type="Pfam" id="PF22725"/>
    </source>
</evidence>
<dbReference type="Proteomes" id="UP000317093">
    <property type="component" value="Chromosome"/>
</dbReference>
<gene>
    <name evidence="3" type="ORF">Pan216_26230</name>
</gene>
<dbReference type="InterPro" id="IPR051450">
    <property type="entry name" value="Gfo/Idh/MocA_Oxidoreductases"/>
</dbReference>
<dbReference type="OrthoDB" id="9815825at2"/>
<organism evidence="3 4">
    <name type="scientific">Kolteria novifilia</name>
    <dbReference type="NCBI Taxonomy" id="2527975"/>
    <lineage>
        <taxon>Bacteria</taxon>
        <taxon>Pseudomonadati</taxon>
        <taxon>Planctomycetota</taxon>
        <taxon>Planctomycetia</taxon>
        <taxon>Kolteriales</taxon>
        <taxon>Kolteriaceae</taxon>
        <taxon>Kolteria</taxon>
    </lineage>
</organism>
<dbReference type="Gene3D" id="3.30.360.10">
    <property type="entry name" value="Dihydrodipicolinate Reductase, domain 2"/>
    <property type="match status" value="1"/>
</dbReference>
<dbReference type="SUPFAM" id="SSF55347">
    <property type="entry name" value="Glyceraldehyde-3-phosphate dehydrogenase-like, C-terminal domain"/>
    <property type="match status" value="1"/>
</dbReference>
<dbReference type="PANTHER" id="PTHR43377:SF1">
    <property type="entry name" value="BILIVERDIN REDUCTASE A"/>
    <property type="match status" value="1"/>
</dbReference>
<evidence type="ECO:0000313" key="4">
    <source>
        <dbReference type="Proteomes" id="UP000317093"/>
    </source>
</evidence>